<proteinExistence type="predicted"/>
<sequence length="70" mass="8608">MEWWDKMMFPVRRIWVGVATRLGIRKSGKCSLFFRILYRRKWPQITGETQTDRRQPWAIEATPRREDLRV</sequence>
<comment type="caution">
    <text evidence="1">The sequence shown here is derived from an EMBL/GenBank/DDBJ whole genome shotgun (WGS) entry which is preliminary data.</text>
</comment>
<evidence type="ECO:0000313" key="1">
    <source>
        <dbReference type="EMBL" id="KAF8410184.1"/>
    </source>
</evidence>
<name>A0A834ZMJ5_TETSI</name>
<gene>
    <name evidence="1" type="ORF">HHK36_002706</name>
</gene>
<evidence type="ECO:0000313" key="2">
    <source>
        <dbReference type="Proteomes" id="UP000655225"/>
    </source>
</evidence>
<organism evidence="1 2">
    <name type="scientific">Tetracentron sinense</name>
    <name type="common">Spur-leaf</name>
    <dbReference type="NCBI Taxonomy" id="13715"/>
    <lineage>
        <taxon>Eukaryota</taxon>
        <taxon>Viridiplantae</taxon>
        <taxon>Streptophyta</taxon>
        <taxon>Embryophyta</taxon>
        <taxon>Tracheophyta</taxon>
        <taxon>Spermatophyta</taxon>
        <taxon>Magnoliopsida</taxon>
        <taxon>Trochodendrales</taxon>
        <taxon>Trochodendraceae</taxon>
        <taxon>Tetracentron</taxon>
    </lineage>
</organism>
<protein>
    <submittedName>
        <fullName evidence="1">Uncharacterized protein</fullName>
    </submittedName>
</protein>
<dbReference type="EMBL" id="JABCRI010000002">
    <property type="protein sequence ID" value="KAF8410184.1"/>
    <property type="molecule type" value="Genomic_DNA"/>
</dbReference>
<dbReference type="OrthoDB" id="661559at2759"/>
<accession>A0A834ZMJ5</accession>
<dbReference type="Proteomes" id="UP000655225">
    <property type="component" value="Unassembled WGS sequence"/>
</dbReference>
<keyword evidence="2" id="KW-1185">Reference proteome</keyword>
<dbReference type="AlphaFoldDB" id="A0A834ZMJ5"/>
<reference evidence="1 2" key="1">
    <citation type="submission" date="2020-04" db="EMBL/GenBank/DDBJ databases">
        <title>Plant Genome Project.</title>
        <authorList>
            <person name="Zhang R.-G."/>
        </authorList>
    </citation>
    <scope>NUCLEOTIDE SEQUENCE [LARGE SCALE GENOMIC DNA]</scope>
    <source>
        <strain evidence="1">YNK0</strain>
        <tissue evidence="1">Leaf</tissue>
    </source>
</reference>